<dbReference type="GO" id="GO:0004497">
    <property type="term" value="F:monooxygenase activity"/>
    <property type="evidence" value="ECO:0007669"/>
    <property type="project" value="UniProtKB-KW"/>
</dbReference>
<sequence length="107" mass="11680">MITMIVHLRVAPANAAAFETLMTHVAEMTREHEPGVAYYAWSKSVDEADTYVVVEVYADAEVHAAHMASSWVRESLPRSAALIDGLPHIRQYVSDGSAPVQRSIASA</sequence>
<dbReference type="SUPFAM" id="SSF54909">
    <property type="entry name" value="Dimeric alpha+beta barrel"/>
    <property type="match status" value="1"/>
</dbReference>
<proteinExistence type="predicted"/>
<dbReference type="InterPro" id="IPR050744">
    <property type="entry name" value="AI-2_Isomerase_LsrG"/>
</dbReference>
<gene>
    <name evidence="2" type="ORF">WG901_12145</name>
</gene>
<evidence type="ECO:0000313" key="3">
    <source>
        <dbReference type="Proteomes" id="UP001361239"/>
    </source>
</evidence>
<dbReference type="InterPro" id="IPR007138">
    <property type="entry name" value="ABM_dom"/>
</dbReference>
<dbReference type="PANTHER" id="PTHR33336">
    <property type="entry name" value="QUINOL MONOOXYGENASE YGIN-RELATED"/>
    <property type="match status" value="1"/>
</dbReference>
<feature type="domain" description="ABM" evidence="1">
    <location>
        <begin position="2"/>
        <end position="92"/>
    </location>
</feature>
<reference evidence="2 3" key="1">
    <citation type="submission" date="2024-03" db="EMBL/GenBank/DDBJ databases">
        <authorList>
            <person name="Jo J.-H."/>
        </authorList>
    </citation>
    <scope>NUCLEOTIDE SEQUENCE [LARGE SCALE GENOMIC DNA]</scope>
    <source>
        <strain evidence="2 3">PS1R-30</strain>
    </source>
</reference>
<dbReference type="Proteomes" id="UP001361239">
    <property type="component" value="Unassembled WGS sequence"/>
</dbReference>
<keyword evidence="2" id="KW-0503">Monooxygenase</keyword>
<dbReference type="PANTHER" id="PTHR33336:SF3">
    <property type="entry name" value="ABM DOMAIN-CONTAINING PROTEIN"/>
    <property type="match status" value="1"/>
</dbReference>
<evidence type="ECO:0000259" key="1">
    <source>
        <dbReference type="PROSITE" id="PS51725"/>
    </source>
</evidence>
<dbReference type="Pfam" id="PF03992">
    <property type="entry name" value="ABM"/>
    <property type="match status" value="1"/>
</dbReference>
<keyword evidence="2" id="KW-0560">Oxidoreductase</keyword>
<dbReference type="EMBL" id="JBBHJZ010000002">
    <property type="protein sequence ID" value="MEJ5977392.1"/>
    <property type="molecule type" value="Genomic_DNA"/>
</dbReference>
<dbReference type="RefSeq" id="WP_339587331.1">
    <property type="nucleotide sequence ID" value="NZ_JBBHJZ010000002.1"/>
</dbReference>
<accession>A0ABU8RXD6</accession>
<dbReference type="EC" id="1.-.-.-" evidence="2"/>
<dbReference type="PROSITE" id="PS51725">
    <property type="entry name" value="ABM"/>
    <property type="match status" value="1"/>
</dbReference>
<protein>
    <submittedName>
        <fullName evidence="2">Quinol monooxygenase</fullName>
        <ecNumber evidence="2">1.-.-.-</ecNumber>
    </submittedName>
</protein>
<comment type="caution">
    <text evidence="2">The sequence shown here is derived from an EMBL/GenBank/DDBJ whole genome shotgun (WGS) entry which is preliminary data.</text>
</comment>
<organism evidence="2 3">
    <name type="scientific">Novosphingobium anseongense</name>
    <dbReference type="NCBI Taxonomy" id="3133436"/>
    <lineage>
        <taxon>Bacteria</taxon>
        <taxon>Pseudomonadati</taxon>
        <taxon>Pseudomonadota</taxon>
        <taxon>Alphaproteobacteria</taxon>
        <taxon>Sphingomonadales</taxon>
        <taxon>Sphingomonadaceae</taxon>
        <taxon>Novosphingobium</taxon>
    </lineage>
</organism>
<name>A0ABU8RXD6_9SPHN</name>
<dbReference type="InterPro" id="IPR011008">
    <property type="entry name" value="Dimeric_a/b-barrel"/>
</dbReference>
<evidence type="ECO:0000313" key="2">
    <source>
        <dbReference type="EMBL" id="MEJ5977392.1"/>
    </source>
</evidence>
<keyword evidence="3" id="KW-1185">Reference proteome</keyword>
<dbReference type="Gene3D" id="3.30.70.100">
    <property type="match status" value="1"/>
</dbReference>